<dbReference type="EMBL" id="LR902663">
    <property type="protein sequence ID" value="CAD7250917.1"/>
    <property type="molecule type" value="Genomic_DNA"/>
</dbReference>
<proteinExistence type="predicted"/>
<dbReference type="EMBL" id="CAJPEV010003146">
    <property type="protein sequence ID" value="CAG0899062.1"/>
    <property type="molecule type" value="Genomic_DNA"/>
</dbReference>
<feature type="transmembrane region" description="Helical" evidence="1">
    <location>
        <begin position="156"/>
        <end position="176"/>
    </location>
</feature>
<feature type="transmembrane region" description="Helical" evidence="1">
    <location>
        <begin position="295"/>
        <end position="315"/>
    </location>
</feature>
<keyword evidence="1" id="KW-0812">Transmembrane</keyword>
<keyword evidence="1" id="KW-1133">Transmembrane helix</keyword>
<evidence type="ECO:0000313" key="2">
    <source>
        <dbReference type="EMBL" id="CAD7250917.1"/>
    </source>
</evidence>
<dbReference type="Proteomes" id="UP000677054">
    <property type="component" value="Unassembled WGS sequence"/>
</dbReference>
<protein>
    <submittedName>
        <fullName evidence="2">Uncharacterized protein</fullName>
    </submittedName>
</protein>
<gene>
    <name evidence="2" type="ORF">DSTB1V02_LOCUS10686</name>
</gene>
<feature type="transmembrane region" description="Helical" evidence="1">
    <location>
        <begin position="61"/>
        <end position="84"/>
    </location>
</feature>
<evidence type="ECO:0000313" key="3">
    <source>
        <dbReference type="Proteomes" id="UP000677054"/>
    </source>
</evidence>
<keyword evidence="1" id="KW-0472">Membrane</keyword>
<feature type="transmembrane region" description="Helical" evidence="1">
    <location>
        <begin position="105"/>
        <end position="124"/>
    </location>
</feature>
<name>A0A7R9FQ94_9CRUS</name>
<dbReference type="OrthoDB" id="10022583at2759"/>
<organism evidence="2">
    <name type="scientific">Darwinula stevensoni</name>
    <dbReference type="NCBI Taxonomy" id="69355"/>
    <lineage>
        <taxon>Eukaryota</taxon>
        <taxon>Metazoa</taxon>
        <taxon>Ecdysozoa</taxon>
        <taxon>Arthropoda</taxon>
        <taxon>Crustacea</taxon>
        <taxon>Oligostraca</taxon>
        <taxon>Ostracoda</taxon>
        <taxon>Podocopa</taxon>
        <taxon>Podocopida</taxon>
        <taxon>Darwinulocopina</taxon>
        <taxon>Darwinuloidea</taxon>
        <taxon>Darwinulidae</taxon>
        <taxon>Darwinula</taxon>
    </lineage>
</organism>
<feature type="transmembrane region" description="Helical" evidence="1">
    <location>
        <begin position="387"/>
        <end position="404"/>
    </location>
</feature>
<dbReference type="PANTHER" id="PTHR35555">
    <property type="entry name" value="ENDONUCLEASE-REVERSE TRANSCRIPTASE"/>
    <property type="match status" value="1"/>
</dbReference>
<sequence>MPVWIWKFISLILGIESRPGQLKFPSFVLYGLTIVSAAAHVLSNGWFAVYNVKSSITRDDIIHGTVGVLLTAGWCALGIYSYRLARRLYSHSHFLPMLKLHAKTVFQLNTAIVISLLMITFTILSDVNAFNFWDNATCNKVDLHVIVCKVRYLSRVVSSIMFLMWNILVAIALTSICRTHTLRIRGVIKQLQEDATKCDPELLHRIKSMPDPSTIWSDEELEGDVTDNEGPIDDSQFLIQVVSSEDDDAPDLEFQSSPVEASTCEEGPMTNKQILQAYWPLINEMNLSSSVLQHWMISVIGLTLSWTSVYLVVWLTHSPTLTELCEVLTPLLLLPLFMSAYAQASTEGMRLIRAIRPSTKRLAVLFYLAQSPPQMTVYGGAVTYRTIFTTVAAIFLAIAAKILLNDLNQ</sequence>
<feature type="transmembrane region" description="Helical" evidence="1">
    <location>
        <begin position="27"/>
        <end position="49"/>
    </location>
</feature>
<evidence type="ECO:0000256" key="1">
    <source>
        <dbReference type="SAM" id="Phobius"/>
    </source>
</evidence>
<dbReference type="PANTHER" id="PTHR35555:SF3">
    <property type="entry name" value="ENDONUCLEASE-REVERSE TRANSCRIPTASE"/>
    <property type="match status" value="1"/>
</dbReference>
<keyword evidence="3" id="KW-1185">Reference proteome</keyword>
<reference evidence="2" key="1">
    <citation type="submission" date="2020-11" db="EMBL/GenBank/DDBJ databases">
        <authorList>
            <person name="Tran Van P."/>
        </authorList>
    </citation>
    <scope>NUCLEOTIDE SEQUENCE</scope>
</reference>
<accession>A0A7R9FQ94</accession>
<dbReference type="AlphaFoldDB" id="A0A7R9FQ94"/>